<dbReference type="GO" id="GO:0030151">
    <property type="term" value="F:molybdenum ion binding"/>
    <property type="evidence" value="ECO:0007669"/>
    <property type="project" value="InterPro"/>
</dbReference>
<evidence type="ECO:0000259" key="1">
    <source>
        <dbReference type="PROSITE" id="PS51340"/>
    </source>
</evidence>
<dbReference type="Pfam" id="PF03473">
    <property type="entry name" value="MOSC"/>
    <property type="match status" value="1"/>
</dbReference>
<accession>A0A8J6Q0B9</accession>
<dbReference type="PANTHER" id="PTHR30212">
    <property type="entry name" value="PROTEIN YIIM"/>
    <property type="match status" value="1"/>
</dbReference>
<dbReference type="EMBL" id="JACVXB010000006">
    <property type="protein sequence ID" value="MBD0833048.1"/>
    <property type="molecule type" value="Genomic_DNA"/>
</dbReference>
<dbReference type="PROSITE" id="PS51340">
    <property type="entry name" value="MOSC"/>
    <property type="match status" value="1"/>
</dbReference>
<keyword evidence="3" id="KW-1185">Reference proteome</keyword>
<dbReference type="SUPFAM" id="SSF50800">
    <property type="entry name" value="PK beta-barrel domain-like"/>
    <property type="match status" value="1"/>
</dbReference>
<dbReference type="Gene3D" id="2.40.33.20">
    <property type="entry name" value="PK beta-barrel domain-like"/>
    <property type="match status" value="1"/>
</dbReference>
<evidence type="ECO:0000313" key="2">
    <source>
        <dbReference type="EMBL" id="MBD0833048.1"/>
    </source>
</evidence>
<dbReference type="Proteomes" id="UP000600588">
    <property type="component" value="Unassembled WGS sequence"/>
</dbReference>
<dbReference type="PANTHER" id="PTHR30212:SF2">
    <property type="entry name" value="PROTEIN YIIM"/>
    <property type="match status" value="1"/>
</dbReference>
<dbReference type="GO" id="GO:0003824">
    <property type="term" value="F:catalytic activity"/>
    <property type="evidence" value="ECO:0007669"/>
    <property type="project" value="InterPro"/>
</dbReference>
<dbReference type="InterPro" id="IPR011037">
    <property type="entry name" value="Pyrv_Knase-like_insert_dom_sf"/>
</dbReference>
<feature type="domain" description="MOSC" evidence="1">
    <location>
        <begin position="28"/>
        <end position="163"/>
    </location>
</feature>
<sequence>MYIKSTNIANAKTIIWNNKEEQTGIFKIPTTSPIYLGKSDVKNDQVIDRKYHGGEFKACYLFSENEYKYWKSLYPDLNWEWGMFGENLTVSNLDETKIFVGDIFQVGTAIIQITEPREPCYKLGIKFGTQDVLKQFIKRGYSGTYVRVLQEGFASSGDALKRIQKDKNKISVHAFFNLLYNPEKDKNIVKSLIESDAIPAKKKEKLLQFIS</sequence>
<dbReference type="InterPro" id="IPR005302">
    <property type="entry name" value="MoCF_Sase_C"/>
</dbReference>
<name>A0A8J6Q0B9_9FLAO</name>
<reference evidence="2 3" key="1">
    <citation type="submission" date="2020-09" db="EMBL/GenBank/DDBJ databases">
        <title>TT11 complete genome.</title>
        <authorList>
            <person name="Wu Z."/>
        </authorList>
    </citation>
    <scope>NUCLEOTIDE SEQUENCE [LARGE SCALE GENOMIC DNA]</scope>
    <source>
        <strain evidence="2 3">TT11</strain>
    </source>
</reference>
<proteinExistence type="predicted"/>
<gene>
    <name evidence="2" type="ORF">ICJ83_12995</name>
</gene>
<dbReference type="InterPro" id="IPR052353">
    <property type="entry name" value="Benzoxazolinone_Detox_Enz"/>
</dbReference>
<comment type="caution">
    <text evidence="2">The sequence shown here is derived from an EMBL/GenBank/DDBJ whole genome shotgun (WGS) entry which is preliminary data.</text>
</comment>
<organism evidence="2 3">
    <name type="scientific">Aestuariibaculum sediminum</name>
    <dbReference type="NCBI Taxonomy" id="2770637"/>
    <lineage>
        <taxon>Bacteria</taxon>
        <taxon>Pseudomonadati</taxon>
        <taxon>Bacteroidota</taxon>
        <taxon>Flavobacteriia</taxon>
        <taxon>Flavobacteriales</taxon>
        <taxon>Flavobacteriaceae</taxon>
    </lineage>
</organism>
<dbReference type="GO" id="GO:0030170">
    <property type="term" value="F:pyridoxal phosphate binding"/>
    <property type="evidence" value="ECO:0007669"/>
    <property type="project" value="InterPro"/>
</dbReference>
<dbReference type="AlphaFoldDB" id="A0A8J6Q0B9"/>
<dbReference type="RefSeq" id="WP_188230840.1">
    <property type="nucleotide sequence ID" value="NZ_JACVXB010000006.1"/>
</dbReference>
<evidence type="ECO:0000313" key="3">
    <source>
        <dbReference type="Proteomes" id="UP000600588"/>
    </source>
</evidence>
<protein>
    <submittedName>
        <fullName evidence="2">MOSC domain-containing protein</fullName>
    </submittedName>
</protein>